<organism evidence="1 2">
    <name type="scientific">Trematosphaeria pertusa</name>
    <dbReference type="NCBI Taxonomy" id="390896"/>
    <lineage>
        <taxon>Eukaryota</taxon>
        <taxon>Fungi</taxon>
        <taxon>Dikarya</taxon>
        <taxon>Ascomycota</taxon>
        <taxon>Pezizomycotina</taxon>
        <taxon>Dothideomycetes</taxon>
        <taxon>Pleosporomycetidae</taxon>
        <taxon>Pleosporales</taxon>
        <taxon>Massarineae</taxon>
        <taxon>Trematosphaeriaceae</taxon>
        <taxon>Trematosphaeria</taxon>
    </lineage>
</organism>
<dbReference type="RefSeq" id="XP_033689275.1">
    <property type="nucleotide sequence ID" value="XM_033822571.1"/>
</dbReference>
<name>A0A6A6IUN6_9PLEO</name>
<dbReference type="GeneID" id="54575901"/>
<feature type="non-terminal residue" evidence="1">
    <location>
        <position position="1"/>
    </location>
</feature>
<feature type="non-terminal residue" evidence="1">
    <location>
        <position position="116"/>
    </location>
</feature>
<dbReference type="EMBL" id="ML987190">
    <property type="protein sequence ID" value="KAF2254271.1"/>
    <property type="molecule type" value="Genomic_DNA"/>
</dbReference>
<protein>
    <submittedName>
        <fullName evidence="1">Uncharacterized protein</fullName>
    </submittedName>
</protein>
<proteinExistence type="predicted"/>
<sequence>RLYHEASAHFQTIDIHGRLDEGEVPVDIDPEDALVSIPPEVGESLGVACALQQALVASSDIQPLVYRHATRSFTPLSTPLPRLTIAESLPPQTNGTTSPATLYLFGFSHSFTLNGT</sequence>
<evidence type="ECO:0000313" key="1">
    <source>
        <dbReference type="EMBL" id="KAF2254271.1"/>
    </source>
</evidence>
<evidence type="ECO:0000313" key="2">
    <source>
        <dbReference type="Proteomes" id="UP000800094"/>
    </source>
</evidence>
<gene>
    <name evidence="1" type="ORF">BU26DRAFT_380685</name>
</gene>
<dbReference type="OrthoDB" id="5330139at2759"/>
<accession>A0A6A6IUN6</accession>
<dbReference type="AlphaFoldDB" id="A0A6A6IUN6"/>
<keyword evidence="2" id="KW-1185">Reference proteome</keyword>
<reference evidence="1" key="1">
    <citation type="journal article" date="2020" name="Stud. Mycol.">
        <title>101 Dothideomycetes genomes: a test case for predicting lifestyles and emergence of pathogens.</title>
        <authorList>
            <person name="Haridas S."/>
            <person name="Albert R."/>
            <person name="Binder M."/>
            <person name="Bloem J."/>
            <person name="Labutti K."/>
            <person name="Salamov A."/>
            <person name="Andreopoulos B."/>
            <person name="Baker S."/>
            <person name="Barry K."/>
            <person name="Bills G."/>
            <person name="Bluhm B."/>
            <person name="Cannon C."/>
            <person name="Castanera R."/>
            <person name="Culley D."/>
            <person name="Daum C."/>
            <person name="Ezra D."/>
            <person name="Gonzalez J."/>
            <person name="Henrissat B."/>
            <person name="Kuo A."/>
            <person name="Liang C."/>
            <person name="Lipzen A."/>
            <person name="Lutzoni F."/>
            <person name="Magnuson J."/>
            <person name="Mondo S."/>
            <person name="Nolan M."/>
            <person name="Ohm R."/>
            <person name="Pangilinan J."/>
            <person name="Park H.-J."/>
            <person name="Ramirez L."/>
            <person name="Alfaro M."/>
            <person name="Sun H."/>
            <person name="Tritt A."/>
            <person name="Yoshinaga Y."/>
            <person name="Zwiers L.-H."/>
            <person name="Turgeon B."/>
            <person name="Goodwin S."/>
            <person name="Spatafora J."/>
            <person name="Crous P."/>
            <person name="Grigoriev I."/>
        </authorList>
    </citation>
    <scope>NUCLEOTIDE SEQUENCE</scope>
    <source>
        <strain evidence="1">CBS 122368</strain>
    </source>
</reference>
<dbReference type="Proteomes" id="UP000800094">
    <property type="component" value="Unassembled WGS sequence"/>
</dbReference>